<dbReference type="PANTHER" id="PTHR38115">
    <property type="entry name" value="LIPOCALIN-LIKE DOMAIN-CONTAINING PROTEIN"/>
    <property type="match status" value="1"/>
</dbReference>
<organism evidence="1 2">
    <name type="scientific">Elsinoe australis</name>
    <dbReference type="NCBI Taxonomy" id="40998"/>
    <lineage>
        <taxon>Eukaryota</taxon>
        <taxon>Fungi</taxon>
        <taxon>Dikarya</taxon>
        <taxon>Ascomycota</taxon>
        <taxon>Pezizomycotina</taxon>
        <taxon>Dothideomycetes</taxon>
        <taxon>Dothideomycetidae</taxon>
        <taxon>Myriangiales</taxon>
        <taxon>Elsinoaceae</taxon>
        <taxon>Elsinoe</taxon>
    </lineage>
</organism>
<keyword evidence="2" id="KW-1185">Reference proteome</keyword>
<protein>
    <submittedName>
        <fullName evidence="1">Uncharacterized protein</fullName>
    </submittedName>
</protein>
<dbReference type="Proteomes" id="UP000243723">
    <property type="component" value="Unassembled WGS sequence"/>
</dbReference>
<gene>
    <name evidence="1" type="ORF">B9Z65_4361</name>
</gene>
<evidence type="ECO:0000313" key="2">
    <source>
        <dbReference type="Proteomes" id="UP000243723"/>
    </source>
</evidence>
<evidence type="ECO:0000313" key="1">
    <source>
        <dbReference type="EMBL" id="PSK42447.1"/>
    </source>
</evidence>
<name>A0A2P7Z2L0_9PEZI</name>
<dbReference type="EMBL" id="NHZQ01000335">
    <property type="protein sequence ID" value="PSK42447.1"/>
    <property type="molecule type" value="Genomic_DNA"/>
</dbReference>
<sequence length="186" mass="21586">MSVPDSITIRNLNGSYQMNKVLSDQFDEVLLLQEVGWIVRQAAKYSSVAIKVDQYDNDEGVNEVVIIQTSSGGIRSTEERTMDWEWREKKDNIFGLVKGRSRICKLDEITDEWLKEDLDRKSLEACNNEVVHSITGSVNLSGDQWNADQIWSFEVIDGQRRHVRRILFSRGDKLLKVKCVYDWKEE</sequence>
<reference evidence="1 2" key="1">
    <citation type="submission" date="2017-05" db="EMBL/GenBank/DDBJ databases">
        <title>Draft genome sequence of Elsinoe australis.</title>
        <authorList>
            <person name="Cheng Q."/>
        </authorList>
    </citation>
    <scope>NUCLEOTIDE SEQUENCE [LARGE SCALE GENOMIC DNA]</scope>
    <source>
        <strain evidence="1 2">NL1</strain>
    </source>
</reference>
<dbReference type="OrthoDB" id="425354at2759"/>
<dbReference type="AlphaFoldDB" id="A0A2P7Z2L0"/>
<proteinExistence type="predicted"/>
<dbReference type="PANTHER" id="PTHR38115:SF1">
    <property type="entry name" value="LIPOCALIN-LIKE DOMAIN-CONTAINING PROTEIN"/>
    <property type="match status" value="1"/>
</dbReference>
<accession>A0A2P7Z2L0</accession>
<dbReference type="InterPro" id="IPR053037">
    <property type="entry name" value="Pericyclase_pydY-like"/>
</dbReference>
<comment type="caution">
    <text evidence="1">The sequence shown here is derived from an EMBL/GenBank/DDBJ whole genome shotgun (WGS) entry which is preliminary data.</text>
</comment>